<comment type="caution">
    <text evidence="1">The sequence shown here is derived from an EMBL/GenBank/DDBJ whole genome shotgun (WGS) entry which is preliminary data.</text>
</comment>
<dbReference type="EMBL" id="QXGL01000001">
    <property type="protein sequence ID" value="RSX54118.1"/>
    <property type="molecule type" value="Genomic_DNA"/>
</dbReference>
<evidence type="ECO:0000313" key="2">
    <source>
        <dbReference type="Proteomes" id="UP000287533"/>
    </source>
</evidence>
<dbReference type="AlphaFoldDB" id="A0A430FMR1"/>
<dbReference type="Proteomes" id="UP000287533">
    <property type="component" value="Unassembled WGS sequence"/>
</dbReference>
<gene>
    <name evidence="1" type="ORF">D2E25_0424</name>
</gene>
<organism evidence="1 2">
    <name type="scientific">Bifidobacterium goeldii</name>
    <dbReference type="NCBI Taxonomy" id="2306975"/>
    <lineage>
        <taxon>Bacteria</taxon>
        <taxon>Bacillati</taxon>
        <taxon>Actinomycetota</taxon>
        <taxon>Actinomycetes</taxon>
        <taxon>Bifidobacteriales</taxon>
        <taxon>Bifidobacteriaceae</taxon>
        <taxon>Bifidobacterium</taxon>
    </lineage>
</organism>
<accession>A0A430FMR1</accession>
<proteinExistence type="predicted"/>
<keyword evidence="2" id="KW-1185">Reference proteome</keyword>
<name>A0A430FMR1_9BIFI</name>
<protein>
    <submittedName>
        <fullName evidence="1">Uncharacterized protein</fullName>
    </submittedName>
</protein>
<reference evidence="1 2" key="1">
    <citation type="submission" date="2018-09" db="EMBL/GenBank/DDBJ databases">
        <title>Characterization of the phylogenetic diversity of five novel species belonging to the genus Bifidobacterium.</title>
        <authorList>
            <person name="Lugli G.A."/>
            <person name="Duranti S."/>
            <person name="Milani C."/>
        </authorList>
    </citation>
    <scope>NUCLEOTIDE SEQUENCE [LARGE SCALE GENOMIC DNA]</scope>
    <source>
        <strain evidence="1 2">2034B</strain>
    </source>
</reference>
<evidence type="ECO:0000313" key="1">
    <source>
        <dbReference type="EMBL" id="RSX54118.1"/>
    </source>
</evidence>
<sequence>MPLALLQINTPSFIASIAAGLRWYESHAFFFKQRALPIWPAECKTRRERTVAKNHSMAWDHARLRIGVQRKTNKSRIARIAGECRHLPIGSDFATRNTLYYVIHSGIKGLFHAVIISQQPHPLPGRSRTSALVRQSWI</sequence>